<accession>A0AA36D8I6</accession>
<feature type="compositionally biased region" description="Basic and acidic residues" evidence="1">
    <location>
        <begin position="42"/>
        <end position="61"/>
    </location>
</feature>
<dbReference type="PANTHER" id="PTHR31128:SF9">
    <property type="entry name" value="DUF3444 DOMAIN-CONTAINING PROTEIN-RELATED"/>
    <property type="match status" value="1"/>
</dbReference>
<proteinExistence type="predicted"/>
<dbReference type="EMBL" id="CATQJA010002663">
    <property type="protein sequence ID" value="CAJ0581754.1"/>
    <property type="molecule type" value="Genomic_DNA"/>
</dbReference>
<keyword evidence="3" id="KW-1185">Reference proteome</keyword>
<gene>
    <name evidence="2" type="ORF">MSPICULIGERA_LOCUS19909</name>
</gene>
<dbReference type="AlphaFoldDB" id="A0AA36D8I6"/>
<reference evidence="2" key="1">
    <citation type="submission" date="2023-06" db="EMBL/GenBank/DDBJ databases">
        <authorList>
            <person name="Delattre M."/>
        </authorList>
    </citation>
    <scope>NUCLEOTIDE SEQUENCE</scope>
    <source>
        <strain evidence="2">AF72</strain>
    </source>
</reference>
<evidence type="ECO:0000256" key="1">
    <source>
        <dbReference type="SAM" id="MobiDB-lite"/>
    </source>
</evidence>
<comment type="caution">
    <text evidence="2">The sequence shown here is derived from an EMBL/GenBank/DDBJ whole genome shotgun (WGS) entry which is preliminary data.</text>
</comment>
<name>A0AA36D8I6_9BILA</name>
<organism evidence="2 3">
    <name type="scientific">Mesorhabditis spiculigera</name>
    <dbReference type="NCBI Taxonomy" id="96644"/>
    <lineage>
        <taxon>Eukaryota</taxon>
        <taxon>Metazoa</taxon>
        <taxon>Ecdysozoa</taxon>
        <taxon>Nematoda</taxon>
        <taxon>Chromadorea</taxon>
        <taxon>Rhabditida</taxon>
        <taxon>Rhabditina</taxon>
        <taxon>Rhabditomorpha</taxon>
        <taxon>Rhabditoidea</taxon>
        <taxon>Rhabditidae</taxon>
        <taxon>Mesorhabditinae</taxon>
        <taxon>Mesorhabditis</taxon>
    </lineage>
</organism>
<dbReference type="PANTHER" id="PTHR31128">
    <property type="entry name" value="PROTEIN CBR-CLEC-135-RELATED"/>
    <property type="match status" value="1"/>
</dbReference>
<protein>
    <submittedName>
        <fullName evidence="2">Uncharacterized protein</fullName>
    </submittedName>
</protein>
<sequence length="211" mass="24040">MRYHDRANSSAASHKFWSETAPHQTPEQLRRHMGPPRQASTPKDHVEEPQKSDDDSSRFEVPRTQQIEPNYIMNSANAPLGETFYVGVMTKEGAEATVKGATAFRLYHRALERGGSVEDTLNLYVVYKQEGGKYSHYRVMSLWVPSSEGHGQKMYYVESKRRASGQPTQLFPSINTLVKYYSTNVHLRRSSRTSNVKVEVFDRSSSSMEDS</sequence>
<evidence type="ECO:0000313" key="2">
    <source>
        <dbReference type="EMBL" id="CAJ0581754.1"/>
    </source>
</evidence>
<feature type="region of interest" description="Disordered" evidence="1">
    <location>
        <begin position="1"/>
        <end position="68"/>
    </location>
</feature>
<feature type="non-terminal residue" evidence="2">
    <location>
        <position position="1"/>
    </location>
</feature>
<evidence type="ECO:0000313" key="3">
    <source>
        <dbReference type="Proteomes" id="UP001177023"/>
    </source>
</evidence>
<dbReference type="Proteomes" id="UP001177023">
    <property type="component" value="Unassembled WGS sequence"/>
</dbReference>